<accession>A0A285CTN3</accession>
<dbReference type="Proteomes" id="UP000219546">
    <property type="component" value="Unassembled WGS sequence"/>
</dbReference>
<sequence>MIEVKGGRDIEVQSLINQVKKGNQHAFRLIVEHFQGYIFHVAYGILRNEKDAEDAAQDIFLKIFLSLPQYENQGFKTWITRIATNHAIDMKRKAYRKREEASISVYDDYQAPSNESVEKVFFREEHLALIRSRLDEIPASYRDVVYGFYILEKSYQELADGLNVQTKTIEMKLYRARKWMKENWKEDDFV</sequence>
<dbReference type="InterPro" id="IPR013249">
    <property type="entry name" value="RNA_pol_sigma70_r4_t2"/>
</dbReference>
<dbReference type="GO" id="GO:0003677">
    <property type="term" value="F:DNA binding"/>
    <property type="evidence" value="ECO:0007669"/>
    <property type="project" value="UniProtKB-KW"/>
</dbReference>
<keyword evidence="2" id="KW-0805">Transcription regulation</keyword>
<evidence type="ECO:0000256" key="4">
    <source>
        <dbReference type="ARBA" id="ARBA00023125"/>
    </source>
</evidence>
<dbReference type="AlphaFoldDB" id="A0A285CTN3"/>
<name>A0A285CTN3_9BACI</name>
<evidence type="ECO:0000256" key="5">
    <source>
        <dbReference type="ARBA" id="ARBA00023163"/>
    </source>
</evidence>
<dbReference type="PANTHER" id="PTHR43133:SF8">
    <property type="entry name" value="RNA POLYMERASE SIGMA FACTOR HI_1459-RELATED"/>
    <property type="match status" value="1"/>
</dbReference>
<proteinExistence type="inferred from homology"/>
<dbReference type="PANTHER" id="PTHR43133">
    <property type="entry name" value="RNA POLYMERASE ECF-TYPE SIGMA FACTO"/>
    <property type="match status" value="1"/>
</dbReference>
<dbReference type="InterPro" id="IPR014284">
    <property type="entry name" value="RNA_pol_sigma-70_dom"/>
</dbReference>
<organism evidence="8 9">
    <name type="scientific">Bacillus oleivorans</name>
    <dbReference type="NCBI Taxonomy" id="1448271"/>
    <lineage>
        <taxon>Bacteria</taxon>
        <taxon>Bacillati</taxon>
        <taxon>Bacillota</taxon>
        <taxon>Bacilli</taxon>
        <taxon>Bacillales</taxon>
        <taxon>Bacillaceae</taxon>
        <taxon>Bacillus</taxon>
    </lineage>
</organism>
<keyword evidence="5" id="KW-0804">Transcription</keyword>
<reference evidence="8 9" key="1">
    <citation type="submission" date="2017-08" db="EMBL/GenBank/DDBJ databases">
        <authorList>
            <person name="de Groot N.N."/>
        </authorList>
    </citation>
    <scope>NUCLEOTIDE SEQUENCE [LARGE SCALE GENOMIC DNA]</scope>
    <source>
        <strain evidence="8 9">JC228</strain>
    </source>
</reference>
<evidence type="ECO:0000313" key="8">
    <source>
        <dbReference type="EMBL" id="SNX70930.1"/>
    </source>
</evidence>
<comment type="similarity">
    <text evidence="1">Belongs to the sigma-70 factor family. ECF subfamily.</text>
</comment>
<evidence type="ECO:0000313" key="9">
    <source>
        <dbReference type="Proteomes" id="UP000219546"/>
    </source>
</evidence>
<dbReference type="EMBL" id="OAOP01000004">
    <property type="protein sequence ID" value="SNX70930.1"/>
    <property type="molecule type" value="Genomic_DNA"/>
</dbReference>
<evidence type="ECO:0000259" key="7">
    <source>
        <dbReference type="Pfam" id="PF08281"/>
    </source>
</evidence>
<feature type="domain" description="RNA polymerase sigma-70 region 2" evidence="6">
    <location>
        <begin position="30"/>
        <end position="96"/>
    </location>
</feature>
<evidence type="ECO:0000256" key="2">
    <source>
        <dbReference type="ARBA" id="ARBA00023015"/>
    </source>
</evidence>
<dbReference type="Pfam" id="PF08281">
    <property type="entry name" value="Sigma70_r4_2"/>
    <property type="match status" value="1"/>
</dbReference>
<keyword evidence="3" id="KW-0731">Sigma factor</keyword>
<dbReference type="InterPro" id="IPR013324">
    <property type="entry name" value="RNA_pol_sigma_r3/r4-like"/>
</dbReference>
<dbReference type="SUPFAM" id="SSF88946">
    <property type="entry name" value="Sigma2 domain of RNA polymerase sigma factors"/>
    <property type="match status" value="1"/>
</dbReference>
<dbReference type="SUPFAM" id="SSF88659">
    <property type="entry name" value="Sigma3 and sigma4 domains of RNA polymerase sigma factors"/>
    <property type="match status" value="1"/>
</dbReference>
<keyword evidence="4" id="KW-0238">DNA-binding</keyword>
<dbReference type="InterPro" id="IPR036388">
    <property type="entry name" value="WH-like_DNA-bd_sf"/>
</dbReference>
<dbReference type="CDD" id="cd06171">
    <property type="entry name" value="Sigma70_r4"/>
    <property type="match status" value="1"/>
</dbReference>
<dbReference type="InterPro" id="IPR039425">
    <property type="entry name" value="RNA_pol_sigma-70-like"/>
</dbReference>
<dbReference type="Gene3D" id="1.10.10.10">
    <property type="entry name" value="Winged helix-like DNA-binding domain superfamily/Winged helix DNA-binding domain"/>
    <property type="match status" value="1"/>
</dbReference>
<dbReference type="Gene3D" id="1.10.1740.10">
    <property type="match status" value="1"/>
</dbReference>
<dbReference type="GO" id="GO:0016987">
    <property type="term" value="F:sigma factor activity"/>
    <property type="evidence" value="ECO:0007669"/>
    <property type="project" value="UniProtKB-KW"/>
</dbReference>
<evidence type="ECO:0000259" key="6">
    <source>
        <dbReference type="Pfam" id="PF04542"/>
    </source>
</evidence>
<evidence type="ECO:0000256" key="3">
    <source>
        <dbReference type="ARBA" id="ARBA00023082"/>
    </source>
</evidence>
<evidence type="ECO:0000256" key="1">
    <source>
        <dbReference type="ARBA" id="ARBA00010641"/>
    </source>
</evidence>
<dbReference type="InterPro" id="IPR007627">
    <property type="entry name" value="RNA_pol_sigma70_r2"/>
</dbReference>
<dbReference type="NCBIfam" id="TIGR02937">
    <property type="entry name" value="sigma70-ECF"/>
    <property type="match status" value="1"/>
</dbReference>
<keyword evidence="9" id="KW-1185">Reference proteome</keyword>
<feature type="domain" description="RNA polymerase sigma factor 70 region 4 type 2" evidence="7">
    <location>
        <begin position="129"/>
        <end position="180"/>
    </location>
</feature>
<dbReference type="GO" id="GO:0006352">
    <property type="term" value="P:DNA-templated transcription initiation"/>
    <property type="evidence" value="ECO:0007669"/>
    <property type="project" value="InterPro"/>
</dbReference>
<protein>
    <submittedName>
        <fullName evidence="8">RNA polymerase sigma factor (Sigma-70 family)</fullName>
    </submittedName>
</protein>
<dbReference type="Pfam" id="PF04542">
    <property type="entry name" value="Sigma70_r2"/>
    <property type="match status" value="1"/>
</dbReference>
<gene>
    <name evidence="8" type="ORF">SAMN05877753_104438</name>
</gene>
<dbReference type="InterPro" id="IPR013325">
    <property type="entry name" value="RNA_pol_sigma_r2"/>
</dbReference>